<evidence type="ECO:0000313" key="3">
    <source>
        <dbReference type="EMBL" id="MFC4789689.1"/>
    </source>
</evidence>
<accession>A0ABV9QFU9</accession>
<dbReference type="RefSeq" id="WP_382433313.1">
    <property type="nucleotide sequence ID" value="NZ_JBHSHJ010000010.1"/>
</dbReference>
<dbReference type="PANTHER" id="PTHR12558">
    <property type="entry name" value="CELL DIVISION CYCLE 16,23,27"/>
    <property type="match status" value="1"/>
</dbReference>
<reference evidence="4" key="1">
    <citation type="journal article" date="2019" name="Int. J. Syst. Evol. Microbiol.">
        <title>The Global Catalogue of Microorganisms (GCM) 10K type strain sequencing project: providing services to taxonomists for standard genome sequencing and annotation.</title>
        <authorList>
            <consortium name="The Broad Institute Genomics Platform"/>
            <consortium name="The Broad Institute Genome Sequencing Center for Infectious Disease"/>
            <person name="Wu L."/>
            <person name="Ma J."/>
        </authorList>
    </citation>
    <scope>NUCLEOTIDE SEQUENCE [LARGE SCALE GENOMIC DNA]</scope>
    <source>
        <strain evidence="4">CCUG 49452</strain>
    </source>
</reference>
<evidence type="ECO:0000259" key="2">
    <source>
        <dbReference type="Pfam" id="PF23914"/>
    </source>
</evidence>
<feature type="repeat" description="TPR" evidence="1">
    <location>
        <begin position="264"/>
        <end position="297"/>
    </location>
</feature>
<keyword evidence="4" id="KW-1185">Reference proteome</keyword>
<dbReference type="Pfam" id="PF23914">
    <property type="entry name" value="TPR_CcmH_CycH"/>
    <property type="match status" value="1"/>
</dbReference>
<keyword evidence="1" id="KW-0802">TPR repeat</keyword>
<dbReference type="Proteomes" id="UP001596001">
    <property type="component" value="Unassembled WGS sequence"/>
</dbReference>
<gene>
    <name evidence="3" type="ORF">ACFO6X_11940</name>
</gene>
<feature type="repeat" description="TPR" evidence="1">
    <location>
        <begin position="162"/>
        <end position="195"/>
    </location>
</feature>
<sequence length="634" mass="71105">MLGRIFREITRSLRTRHEATSAQDPLDQWKKDYSGAANPVARGQVLQALETWLQQQPDHLLGWIFLGDALQQQRQLEAAESAYRRALRIDPTHAAAHEGVGLVLLHQGKLDQAWLHLEAAHKADPQNPDILVHWGLVALEKKNFGEAAKNFEKAIDRNVNHYHAWHNLGLAQLKMGRPQQGIRSFQRALDIRPEFGLAWSNLALAQCDVENLSDALISAQQAIKFKGESARTWVILADILTDAGEWEQADSALTTAFERDPHDTGGYISLGKLRSAQARYPEAESAYQHALTLEPDNAQAKGGLGQLEMLLGRFDVGFEHYEARRLVDESPVRQWPLESWEGTPIPHQGLLVHSEQGLGDIIIFASCIPDLLAQTSGWNTHVVLETEPRLQGLLQRSFPALKVIGRERSDQSIDWLNDIDCQYEIPIGSLPRLYRSYSHQSIQYLPYLKADSTQVEYWRNKLLARGPGPYVGVSWRGGMLRSGTVQRSINPIALLRELQSIGIQPICLQYGEVESTLNEAAEALNLQVWHWPESLVDMDAAAAITQALDAVVTVCNTQAHLTGGLGKDGWVLVPSNPNWRYGINSKKSWWYPSLNLIRQAPHSNWEAPIKQLSTDLQTWKTTNNSTTITEGKNK</sequence>
<dbReference type="InterPro" id="IPR011990">
    <property type="entry name" value="TPR-like_helical_dom_sf"/>
</dbReference>
<dbReference type="Pfam" id="PF13432">
    <property type="entry name" value="TPR_16"/>
    <property type="match status" value="1"/>
</dbReference>
<organism evidence="3 4">
    <name type="scientific">Giesbergeria sinuosa</name>
    <dbReference type="NCBI Taxonomy" id="80883"/>
    <lineage>
        <taxon>Bacteria</taxon>
        <taxon>Pseudomonadati</taxon>
        <taxon>Pseudomonadota</taxon>
        <taxon>Betaproteobacteria</taxon>
        <taxon>Burkholderiales</taxon>
        <taxon>Comamonadaceae</taxon>
        <taxon>Giesbergeria</taxon>
    </lineage>
</organism>
<dbReference type="InterPro" id="IPR056413">
    <property type="entry name" value="TPR_CcmH_CycH"/>
</dbReference>
<feature type="repeat" description="TPR" evidence="1">
    <location>
        <begin position="60"/>
        <end position="93"/>
    </location>
</feature>
<feature type="domain" description="Cytochrome c-type biogenesis protein H TPR" evidence="2">
    <location>
        <begin position="47"/>
        <end position="154"/>
    </location>
</feature>
<evidence type="ECO:0000313" key="4">
    <source>
        <dbReference type="Proteomes" id="UP001596001"/>
    </source>
</evidence>
<dbReference type="SMART" id="SM00028">
    <property type="entry name" value="TPR"/>
    <property type="match status" value="8"/>
</dbReference>
<dbReference type="Gene3D" id="1.25.40.10">
    <property type="entry name" value="Tetratricopeptide repeat domain"/>
    <property type="match status" value="2"/>
</dbReference>
<dbReference type="SUPFAM" id="SSF53756">
    <property type="entry name" value="UDP-Glycosyltransferase/glycogen phosphorylase"/>
    <property type="match status" value="1"/>
</dbReference>
<dbReference type="PROSITE" id="PS50005">
    <property type="entry name" value="TPR"/>
    <property type="match status" value="6"/>
</dbReference>
<dbReference type="PANTHER" id="PTHR12558:SF13">
    <property type="entry name" value="CELL DIVISION CYCLE PROTEIN 27 HOMOLOG"/>
    <property type="match status" value="1"/>
</dbReference>
<dbReference type="SUPFAM" id="SSF48452">
    <property type="entry name" value="TPR-like"/>
    <property type="match status" value="2"/>
</dbReference>
<name>A0ABV9QFU9_9BURK</name>
<comment type="caution">
    <text evidence="3">The sequence shown here is derived from an EMBL/GenBank/DDBJ whole genome shotgun (WGS) entry which is preliminary data.</text>
</comment>
<feature type="repeat" description="TPR" evidence="1">
    <location>
        <begin position="230"/>
        <end position="263"/>
    </location>
</feature>
<protein>
    <submittedName>
        <fullName evidence="3">Tetratricopeptide repeat protein</fullName>
    </submittedName>
</protein>
<dbReference type="EMBL" id="JBHSHJ010000010">
    <property type="protein sequence ID" value="MFC4789689.1"/>
    <property type="molecule type" value="Genomic_DNA"/>
</dbReference>
<feature type="repeat" description="TPR" evidence="1">
    <location>
        <begin position="94"/>
        <end position="127"/>
    </location>
</feature>
<dbReference type="Pfam" id="PF00515">
    <property type="entry name" value="TPR_1"/>
    <property type="match status" value="1"/>
</dbReference>
<proteinExistence type="predicted"/>
<dbReference type="InterPro" id="IPR019734">
    <property type="entry name" value="TPR_rpt"/>
</dbReference>
<feature type="repeat" description="TPR" evidence="1">
    <location>
        <begin position="128"/>
        <end position="161"/>
    </location>
</feature>
<evidence type="ECO:0000256" key="1">
    <source>
        <dbReference type="PROSITE-ProRule" id="PRU00339"/>
    </source>
</evidence>